<dbReference type="AlphaFoldDB" id="A0A0J7YP28"/>
<organism evidence="2 3">
    <name type="scientific">Beta vulgaris subsp. vulgaris</name>
    <name type="common">Beet</name>
    <dbReference type="NCBI Taxonomy" id="3555"/>
    <lineage>
        <taxon>Eukaryota</taxon>
        <taxon>Viridiplantae</taxon>
        <taxon>Streptophyta</taxon>
        <taxon>Embryophyta</taxon>
        <taxon>Tracheophyta</taxon>
        <taxon>Spermatophyta</taxon>
        <taxon>Magnoliopsida</taxon>
        <taxon>eudicotyledons</taxon>
        <taxon>Gunneridae</taxon>
        <taxon>Pentapetalae</taxon>
        <taxon>Caryophyllales</taxon>
        <taxon>Chenopodiaceae</taxon>
        <taxon>Betoideae</taxon>
        <taxon>Beta</taxon>
    </lineage>
</organism>
<dbReference type="Proteomes" id="UP000035740">
    <property type="component" value="Unassembled WGS sequence"/>
</dbReference>
<gene>
    <name evidence="2" type="ORF">BVRB_041630</name>
</gene>
<sequence>RDWRSEIAAAVTEEGVPEMSGDVSLSMSNLMAQQVTKVSTANPVEDYRVLVKDRNRAPDSTRQLFEVIIKLVQESFQASGESKALDCVDMARMVCKDMDLAQLFNEGMQRIRETLRDTTFWEVLRMKSILPISSAESSSSNLSIGQAQSFYEEAGLSQGAEGQEESSASIWEAEGWDNI</sequence>
<evidence type="ECO:0000313" key="2">
    <source>
        <dbReference type="EMBL" id="KMS64888.1"/>
    </source>
</evidence>
<reference evidence="2 3" key="1">
    <citation type="journal article" date="2014" name="Nature">
        <title>The genome of the recently domesticated crop plant sugar beet (Beta vulgaris).</title>
        <authorList>
            <person name="Dohm J.C."/>
            <person name="Minoche A.E."/>
            <person name="Holtgrawe D."/>
            <person name="Capella-Gutierrez S."/>
            <person name="Zakrzewski F."/>
            <person name="Tafer H."/>
            <person name="Rupp O."/>
            <person name="Sorensen T.R."/>
            <person name="Stracke R."/>
            <person name="Reinhardt R."/>
            <person name="Goesmann A."/>
            <person name="Kraft T."/>
            <person name="Schulz B."/>
            <person name="Stadler P.F."/>
            <person name="Schmidt T."/>
            <person name="Gabaldon T."/>
            <person name="Lehrach H."/>
            <person name="Weisshaar B."/>
            <person name="Himmelbauer H."/>
        </authorList>
    </citation>
    <scope>NUCLEOTIDE SEQUENCE [LARGE SCALE GENOMIC DNA]</scope>
    <source>
        <tissue evidence="2">Taproot</tissue>
    </source>
</reference>
<proteinExistence type="predicted"/>
<feature type="non-terminal residue" evidence="2">
    <location>
        <position position="179"/>
    </location>
</feature>
<dbReference type="Gramene" id="KMS64888">
    <property type="protein sequence ID" value="KMS64888"/>
    <property type="gene ID" value="BVRB_041630"/>
</dbReference>
<feature type="non-terminal residue" evidence="2">
    <location>
        <position position="1"/>
    </location>
</feature>
<dbReference type="InterPro" id="IPR036494">
    <property type="entry name" value="Ku_C_sf"/>
</dbReference>
<dbReference type="Pfam" id="PF08785">
    <property type="entry name" value="Ku_PK_bind"/>
    <property type="match status" value="1"/>
</dbReference>
<accession>A0A0J7YP28</accession>
<dbReference type="EMBL" id="KQ119399">
    <property type="protein sequence ID" value="KMS64888.1"/>
    <property type="molecule type" value="Genomic_DNA"/>
</dbReference>
<dbReference type="SUPFAM" id="SSF101420">
    <property type="entry name" value="C-terminal domain of Ku80"/>
    <property type="match status" value="1"/>
</dbReference>
<dbReference type="Gene3D" id="1.25.40.240">
    <property type="entry name" value="Ku, C-terminal domain"/>
    <property type="match status" value="1"/>
</dbReference>
<name>A0A0J7YP28_BETVV</name>
<evidence type="ECO:0000313" key="3">
    <source>
        <dbReference type="Proteomes" id="UP000035740"/>
    </source>
</evidence>
<evidence type="ECO:0000259" key="1">
    <source>
        <dbReference type="Pfam" id="PF08785"/>
    </source>
</evidence>
<dbReference type="InterPro" id="IPR014893">
    <property type="entry name" value="Ku_PK_bind"/>
</dbReference>
<dbReference type="OrthoDB" id="30826at2759"/>
<feature type="domain" description="Ku C-terminal" evidence="1">
    <location>
        <begin position="42"/>
        <end position="151"/>
    </location>
</feature>
<keyword evidence="3" id="KW-1185">Reference proteome</keyword>
<protein>
    <recommendedName>
        <fullName evidence="1">Ku C-terminal domain-containing protein</fullName>
    </recommendedName>
</protein>